<feature type="region of interest" description="Disordered" evidence="1">
    <location>
        <begin position="1"/>
        <end position="20"/>
    </location>
</feature>
<dbReference type="InterPro" id="IPR035965">
    <property type="entry name" value="PAS-like_dom_sf"/>
</dbReference>
<dbReference type="AlphaFoldDB" id="A0A3B0TEJ9"/>
<evidence type="ECO:0000313" key="2">
    <source>
        <dbReference type="EMBL" id="VAW07244.1"/>
    </source>
</evidence>
<evidence type="ECO:0000256" key="1">
    <source>
        <dbReference type="SAM" id="MobiDB-lite"/>
    </source>
</evidence>
<dbReference type="CDD" id="cd00130">
    <property type="entry name" value="PAS"/>
    <property type="match status" value="1"/>
</dbReference>
<gene>
    <name evidence="2" type="ORF">MNBD_ALPHA05-2135</name>
</gene>
<dbReference type="EMBL" id="UOEH01000570">
    <property type="protein sequence ID" value="VAW07244.1"/>
    <property type="molecule type" value="Genomic_DNA"/>
</dbReference>
<protein>
    <submittedName>
        <fullName evidence="2">Diguanylate cyclase/phosphodiesterase (GGDEF &amp; EAL domains) with PAS/PAC sensor(S)</fullName>
    </submittedName>
</protein>
<proteinExistence type="predicted"/>
<name>A0A3B0TEJ9_9ZZZZ</name>
<sequence length="71" mass="7412">MGKSDDTAVARAPRAASNPAMSKDIADAVIQLAAYKTALDAHALVSKADARGRITAANDKFCDISGYDRSD</sequence>
<dbReference type="InterPro" id="IPR000014">
    <property type="entry name" value="PAS"/>
</dbReference>
<feature type="non-terminal residue" evidence="2">
    <location>
        <position position="71"/>
    </location>
</feature>
<dbReference type="SUPFAM" id="SSF55785">
    <property type="entry name" value="PYP-like sensor domain (PAS domain)"/>
    <property type="match status" value="1"/>
</dbReference>
<organism evidence="2">
    <name type="scientific">hydrothermal vent metagenome</name>
    <dbReference type="NCBI Taxonomy" id="652676"/>
    <lineage>
        <taxon>unclassified sequences</taxon>
        <taxon>metagenomes</taxon>
        <taxon>ecological metagenomes</taxon>
    </lineage>
</organism>
<accession>A0A3B0TEJ9</accession>
<reference evidence="2" key="1">
    <citation type="submission" date="2018-06" db="EMBL/GenBank/DDBJ databases">
        <authorList>
            <person name="Zhirakovskaya E."/>
        </authorList>
    </citation>
    <scope>NUCLEOTIDE SEQUENCE</scope>
</reference>